<dbReference type="Proteomes" id="UP000199497">
    <property type="component" value="Unassembled WGS sequence"/>
</dbReference>
<dbReference type="Gene3D" id="1.20.1270.240">
    <property type="match status" value="1"/>
</dbReference>
<dbReference type="InterPro" id="IPR011009">
    <property type="entry name" value="Kinase-like_dom_sf"/>
</dbReference>
<dbReference type="RefSeq" id="WP_092601494.1">
    <property type="nucleotide sequence ID" value="NZ_FNJR01000006.1"/>
</dbReference>
<dbReference type="SUPFAM" id="SSF56112">
    <property type="entry name" value="Protein kinase-like (PK-like)"/>
    <property type="match status" value="1"/>
</dbReference>
<reference evidence="3" key="1">
    <citation type="submission" date="2016-10" db="EMBL/GenBank/DDBJ databases">
        <authorList>
            <person name="Varghese N."/>
            <person name="Submissions S."/>
        </authorList>
    </citation>
    <scope>NUCLEOTIDE SEQUENCE [LARGE SCALE GENOMIC DNA]</scope>
    <source>
        <strain evidence="3">DSM 46732</strain>
    </source>
</reference>
<dbReference type="PANTHER" id="PTHR12149:SF8">
    <property type="entry name" value="PROTEIN-RIBULOSAMINE 3-KINASE"/>
    <property type="match status" value="1"/>
</dbReference>
<evidence type="ECO:0000313" key="3">
    <source>
        <dbReference type="Proteomes" id="UP000199497"/>
    </source>
</evidence>
<keyword evidence="3" id="KW-1185">Reference proteome</keyword>
<dbReference type="EMBL" id="FNJR01000006">
    <property type="protein sequence ID" value="SDP64850.1"/>
    <property type="molecule type" value="Genomic_DNA"/>
</dbReference>
<comment type="similarity">
    <text evidence="1">Belongs to the fructosamine kinase family.</text>
</comment>
<name>A0A1H0UFK9_9ACTN</name>
<keyword evidence="1" id="KW-0808">Transferase</keyword>
<dbReference type="OrthoDB" id="5291879at2"/>
<evidence type="ECO:0000313" key="2">
    <source>
        <dbReference type="EMBL" id="SDP64850.1"/>
    </source>
</evidence>
<organism evidence="2 3">
    <name type="scientific">Actinopolyspora xinjiangensis</name>
    <dbReference type="NCBI Taxonomy" id="405564"/>
    <lineage>
        <taxon>Bacteria</taxon>
        <taxon>Bacillati</taxon>
        <taxon>Actinomycetota</taxon>
        <taxon>Actinomycetes</taxon>
        <taxon>Actinopolysporales</taxon>
        <taxon>Actinopolysporaceae</taxon>
        <taxon>Actinopolyspora</taxon>
    </lineage>
</organism>
<accession>A0A1H0UFK9</accession>
<dbReference type="PIRSF" id="PIRSF006221">
    <property type="entry name" value="Ketosamine-3-kinase"/>
    <property type="match status" value="1"/>
</dbReference>
<proteinExistence type="inferred from homology"/>
<keyword evidence="1 2" id="KW-0418">Kinase</keyword>
<dbReference type="Gene3D" id="1.10.510.10">
    <property type="entry name" value="Transferase(Phosphotransferase) domain 1"/>
    <property type="match status" value="1"/>
</dbReference>
<dbReference type="Gene3D" id="3.30.200.20">
    <property type="entry name" value="Phosphorylase Kinase, domain 1"/>
    <property type="match status" value="1"/>
</dbReference>
<dbReference type="STRING" id="405564.SAMN04487905_106258"/>
<evidence type="ECO:0000256" key="1">
    <source>
        <dbReference type="PIRNR" id="PIRNR006221"/>
    </source>
</evidence>
<dbReference type="InterPro" id="IPR016477">
    <property type="entry name" value="Fructo-/Ketosamine-3-kinase"/>
</dbReference>
<dbReference type="PANTHER" id="PTHR12149">
    <property type="entry name" value="FRUCTOSAMINE 3 KINASE-RELATED PROTEIN"/>
    <property type="match status" value="1"/>
</dbReference>
<dbReference type="Pfam" id="PF03881">
    <property type="entry name" value="Fructosamin_kin"/>
    <property type="match status" value="1"/>
</dbReference>
<dbReference type="GO" id="GO:0016301">
    <property type="term" value="F:kinase activity"/>
    <property type="evidence" value="ECO:0007669"/>
    <property type="project" value="UniProtKB-UniRule"/>
</dbReference>
<gene>
    <name evidence="2" type="ORF">SAMN04487905_106258</name>
</gene>
<dbReference type="AlphaFoldDB" id="A0A1H0UFK9"/>
<sequence length="300" mass="32252">MSRSPAGLAEAVAEFTGASAATPRRLGGGDASTAYEVPLSDGRSVFVKAAPADMPGALRAEAASLHWLAEPGAVRVPRVYGDDERWLVTEHVAEVSPTPEAAEEFGRALARTHAAGAPAHGCPPPGGPRHAWIGLAPMRDEPAADWPTFYGTLRVEPYVRRLVDSGTLRTSEAEPITAVCERLGELPGADEPPARLHGDLWSGNVHWGRAPGDAEPHVWVIDPAAHGGHRETDLAMLRLFGCPHLERVLAAYEEEWPLAAGWRERVGLHQLFPLLVHGVLFGRSFAVRARAAAEETLRLF</sequence>
<protein>
    <submittedName>
        <fullName evidence="2">Fructosamine-3-kinase</fullName>
    </submittedName>
</protein>